<feature type="coiled-coil region" evidence="1">
    <location>
        <begin position="1608"/>
        <end position="1663"/>
    </location>
</feature>
<keyword evidence="1" id="KW-0175">Coiled coil</keyword>
<gene>
    <name evidence="5" type="primary">LOC117547758</name>
</gene>
<feature type="region of interest" description="Disordered" evidence="2">
    <location>
        <begin position="557"/>
        <end position="578"/>
    </location>
</feature>
<evidence type="ECO:0000313" key="4">
    <source>
        <dbReference type="Proteomes" id="UP000515161"/>
    </source>
</evidence>
<feature type="coiled-coil region" evidence="1">
    <location>
        <begin position="1699"/>
        <end position="1905"/>
    </location>
</feature>
<feature type="coiled-coil region" evidence="1">
    <location>
        <begin position="177"/>
        <end position="218"/>
    </location>
</feature>
<feature type="transmembrane region" description="Helical" evidence="3">
    <location>
        <begin position="4860"/>
        <end position="4878"/>
    </location>
</feature>
<feature type="coiled-coil region" evidence="1">
    <location>
        <begin position="1980"/>
        <end position="2097"/>
    </location>
</feature>
<feature type="coiled-coil region" evidence="1">
    <location>
        <begin position="3250"/>
        <end position="3552"/>
    </location>
</feature>
<dbReference type="PANTHER" id="PTHR18887">
    <property type="entry name" value="GOLGI-ASSOCIATED PROTEIN GCP360-RELATED"/>
    <property type="match status" value="1"/>
</dbReference>
<dbReference type="KEGG" id="gacu:117547758"/>
<evidence type="ECO:0000256" key="1">
    <source>
        <dbReference type="SAM" id="Coils"/>
    </source>
</evidence>
<feature type="coiled-coil region" evidence="1">
    <location>
        <begin position="4750"/>
        <end position="4791"/>
    </location>
</feature>
<evidence type="ECO:0000313" key="5">
    <source>
        <dbReference type="RefSeq" id="XP_034074464.1"/>
    </source>
</evidence>
<name>A0A6P8UBZ8_GYMAC</name>
<evidence type="ECO:0000256" key="2">
    <source>
        <dbReference type="SAM" id="MobiDB-lite"/>
    </source>
</evidence>
<feature type="coiled-coil region" evidence="1">
    <location>
        <begin position="2554"/>
        <end position="2686"/>
    </location>
</feature>
<feature type="region of interest" description="Disordered" evidence="2">
    <location>
        <begin position="598"/>
        <end position="619"/>
    </location>
</feature>
<feature type="compositionally biased region" description="Basic and acidic residues" evidence="2">
    <location>
        <begin position="1100"/>
        <end position="1111"/>
    </location>
</feature>
<feature type="coiled-coil region" evidence="1">
    <location>
        <begin position="3063"/>
        <end position="3136"/>
    </location>
</feature>
<feature type="coiled-coil region" evidence="1">
    <location>
        <begin position="3956"/>
        <end position="4053"/>
    </location>
</feature>
<feature type="region of interest" description="Disordered" evidence="2">
    <location>
        <begin position="2245"/>
        <end position="2271"/>
    </location>
</feature>
<dbReference type="InParanoid" id="A0A6P8UBZ8"/>
<feature type="compositionally biased region" description="Basic and acidic residues" evidence="2">
    <location>
        <begin position="350"/>
        <end position="380"/>
    </location>
</feature>
<feature type="coiled-coil region" evidence="1">
    <location>
        <begin position="2769"/>
        <end position="3016"/>
    </location>
</feature>
<feature type="compositionally biased region" description="Basic and acidic residues" evidence="2">
    <location>
        <begin position="4580"/>
        <end position="4595"/>
    </location>
</feature>
<keyword evidence="4" id="KW-1185">Reference proteome</keyword>
<feature type="compositionally biased region" description="Basic and acidic residues" evidence="2">
    <location>
        <begin position="394"/>
        <end position="411"/>
    </location>
</feature>
<feature type="region of interest" description="Disordered" evidence="2">
    <location>
        <begin position="350"/>
        <end position="411"/>
    </location>
</feature>
<feature type="region of interest" description="Disordered" evidence="2">
    <location>
        <begin position="1100"/>
        <end position="1135"/>
    </location>
</feature>
<evidence type="ECO:0000256" key="3">
    <source>
        <dbReference type="SAM" id="Phobius"/>
    </source>
</evidence>
<accession>A0A6P8UBZ8</accession>
<sequence length="4879" mass="560611">MAERLSQTELLVTQLKEMIREKDASLRSKDDQLKVEKEACESKLSKLRLQSKAKVTSLNAQLEELKKQHGGQGTPTHGKKGSSEGEQASRGKIVLLKKKVEELEHQLAKRQEELEKKSKEVEFQRQRGEEIDMMLTEKDRKLAEKEAYIVHLQSALSGDQPITPAPQQQVSEEGGAMQDLQLLVQSLTRKVGEAEERYSLLQEQRDSFRELLDSEKEQYTEKENMFKQNIQTFKDIIIQKDNLLTEINQIHEQELFKLAAKSDASADIEQLLKALKQKLYEKEEVLLGKTQVIDVLQQEVDGRDQQIKELTERLRRLHVERESLESKMEAEKHVMRAQLRDLMEKQQAEVQRVKEELQEQMEQKQQEIRRSAAPPTHREEEETGSDSASNQRIAELEGRAKKKTDEASRSETKFLKMKAWSKTRIRQLEEELKKSQAGGAPPDLNALRSRITALEEEREENLWKVEQYEELKAKNETLEAKLEVYEEQQRTLQADLEQFTKRTASQASESGSADDTQSHVLEWQEMVSDAVSARDRAKEEKAAMVLRISHMEEEREALASRQQELEEELTQARGLGQHRSKKLLTPAQRSLQEDFEFDGQTPFQDPHGPSESTTQMEGENMGGWWPEFSSPDTDGLRSVVEELELERNQLQEQILSLEERCQHLEDRLQLQARIETLQNESERLQSQLSSVRSQQSRDAEKHQLLVSSLNEQLKGLSNTQECLESSLIEKENTLAKTSEKLELINGLRESLSDKETQYKDVSDKLLQTELTLENVSQKGGVSEKQCSELKSEVIDVTQKLSVLKEKAQKQEVTIETLQSELDQTNEELDKLNSAHLEERAQLIHDLQSCEREIDRLKDVVLEKDEEISTLSGNMAEYAEQVTMMKQDIKLKDETLVRVETALSKVEREAMILRESQTSEQKDLDGKITELVEKLKDTEMELLNAKKESECKVTEVEHLIRQTEEDKKTIQDLRGEIQKQIVSQRNHLTECETHIASLQEQLTLSTQKQQESEALLLQLKDKNTSSEQIQQQLNDKEQTYEKELKSSKEEQNKLLAQVEKYNHEMQTLSNQLEVQVQSEEHIKKDIQEKLETIATLENKLKSTDNQAEEERQNFNTEMQNRDSEKEKLSNELESKSENISKLRGLLKTMKTEKKQLQDKLKGLTEELELQKQNANELNGKVTSALELNSSLEKQVDCLTKEKERLDMEVTESVKSISEVSLEKDSLQAKVSALETQHSQNNAIIEELQRAKEDLTHRRNELNKVLEQSTHSTSEVLLAKTNECSNLSQLLREREDKVTHLQEEVQRVSSKVEQLQQDMAEKDQVVIEHRAQIETQQNQQTQLQETVSLLREQEKGLKSGLMEKDTILQEKQEGYDSLQSEITQQKDIVSKLQAEAESQNVDHLKLRTQIEEKEGKLKQMTQQCQKQKDKVNDANKSVKSLSEQIRVLEEKAGQLEAEAERRQMEIASLNGNIQAIREENQQLRAACESREMQLSQQTQLLSELDGRLKATLEQNSSFSVQISSLTENNQRLQEELAQNIKSVSELATERKSLQEQISGLQSQISEKQKIIEEVLNEKEMLTVAGDELKKILRESETSSSAGLLEKTSECANLLKTLRQREGQLQSLEEQLDAFKKQVSQQSSQLDAQQDQLLQLQDTISMLQEQGSVLKSGLMEKDKMLQQKAEESSFYQNEVVQQKALISQVQGEFESLRQECSEAKQQIEQKEKTLYNQKDELDKRSESVISLSGQLGAVNQSAAEAEVEITNLKRAVEKLTAENGQKEEQRKAEIIDCNDNIQALNEQNTRLKSEFQKTVAELSKAQDEVTHFKTAVWDVDNKLKTVDSEKDRLNLAMQEKHDLIQKLNSRISEQEEQLKRNEDNNVSLKAKVSELEESVFRLRGEVDSLSSESSILKTTLEKKEQSSLEYQSSSSAAVENLNSSLQTKEVECESLKEKMSHLGESITKLNSTLQVQMSEAKHLRKALGKKESALQEQSKTLQEIQRRSDEALLFKSQFMESTGLVSQLQNQIQLLSTESANLRQSAEETQSAFNNLQEKYAANLEELQDVRQQVSQRTDEVLNLRRLLDEHQTAKTMVETLRNDLSETHHKLQKTEEFNSILSNEKDEAFASHQASVSLLTVEIDRLKSQHLQVVLQMNALTENVEQREMALHAINSQYTSQAKHASQLVSEMQKLEQQNKRLNEEISLSKNEHQKLLTAVSNENTHLQEEVRKHLAEKEGLERSHHQILASQVQMEQQSSSTKEKMTSEKESLQAKVSAKDEEVSQLKENIHRIEQILQDSEQEWLLVLDKEKQDRNILAEQLQSVENEMKSKDVKVNALKGDLDSLQEKLAEASSAIRQGSDQLRAKELEAAASRIQLEKVLASFQEKDNDNDNLQQALKAAEHELHKLVVIRNGTNTDLLAKGSADLGTEKASLKDMITQLQESHQSEVAALKHELDNTVTQLQNTQNTLEKGERSNEEKGQQMSLLQEMVEHLQTRLNAESEKVKEASVKHSSLHFESQEKYEQINCLSIQISQQKELLAGLSQQLRDKDASIAQLIESASNERVKLGEEKSSLTAQLESMEREHNTSMKKLEEMSQQLEEQISSSHSEIDTMSAEKIELIKKNDDLKSELAKVSKEKDAAKKKLQAALVVRKDLMKKIERYESQKEESENIKTEVSLLQDKLQEVNNQVQASAQIYEEHVSVLEKRLLEKEGEILEHKLGSERLVEQLQSEKQVLKATLNEKELCLSETLQTLNEKSSLLEKLQSTASEREEAFDQEKTSWVQKLEDLQNEIKTYQDEIKVRSSSTSTAVDLENELAQIKLEKAKLQKKAQAALLARKETLKKAQESENKLTQELAELKDDYKALLEQRCQQTNELNAVQLDFDEKVRELEELHNNSVSDLDELKTLRQLVEERDTTLQDLKMALAEKESQCHSLSNLQKELEHVKSKCESMSLEMARKEEVEIDLEKAQAEVTEKTEEVEKYLETIRVAELQSQREKQALLNENTSLETRLSIAESALEERMHANEGKYLLLMEENKALLENSNTLKVELETTVDLVSQKSSDVSNVQKTLAETQQQLSDVRGNLTEELEKAQLHCTEKQSHLDLLKQEIENAYRLIDELRNEVTTLDKQLKEKVNEQVHQNKPDMYADVNEEVVSLSCKSAENFEVKLKERDDALLVSQAQVSEKEELIAALELQLQQQMKINETTIEKMRTESDEFQKSRDNGGKMNNQDNQSKVALLTRKLQAALLSRKELLKETAMLKEEVEKLSEKHVANEADYFTLEASVLKLKQQNTDLESSVSSLNKERDGLRTHADGILNDNRSLSAACESLKLTIENTTQQKQAFSCQLESLKDSQTDELTKWKSKHAELKQEYESLLQAYENVSSEMDKMRQLLEGAKRDRQEALRKIHKHESEMEILEKQAREMEEENGRITEKMHVFSKQKRQKIEELEDENQKMRKELTELEENHKMATCEMTVKDQQLETEICRLKENLTEFEVENNQLSEKLEEASCSLEVKHSKSNDYSNNMQLKLDEALSLNNSLTAQIESQKTELGAQLEMYNLLLKEKQHLSGRIESIQNDQEAQLGQKDDDIKELKDIINRHNRETINLNEKVRILEDDKSLLQEELENVQEISDKVKNENEYLETVILKNTERIDDLTESVSVLQTQNKQLSSQLAVSKDMSSQVRQEKEQEQLKLVREFEEKLKTVQRGSEGTKNVKKELQELLKEKHQEINQLQHNCIKYQELILDLERALKTSRSAREQSEKEMKKSSEKMAVLEERSKQVEAELITHKNLLQEATATMLSVESERDQLALDMSEESKKFEDQLIEKRQQHIDEMQYNSYMENQVMLQQQIDDLKELKEKESQKVNELRQQLDSQHLQIITFKRSAETDEAKLSALSATPQGADASKLWNDLYQKTLHEKDNQLLEQGFVIKRFLDDMRVKDKEMNEVRVTKSRLERTLNEYSMAAAAQQRQLFIMSASNAEFSETAELMDVQVRELGAHADRLEKDKSVLNRELADKEGIISLMQLNLQQLEKLNEDSDAQLLLLQSENDKVQADFEKQEGLSLQLKTLLHSKDSEISSLLSCKDGQMSGYLEQLQTNYRTQVALYEDRLTSSRYQREKADQVLRGLEAKVKSLQIQVTKSSQEKEQMAAKMESFKNSMASLQSERERLMSEYRILEAKSQLSFMGKDGSADGEGGATKGLKHEIRKLLHQMDDLNSENAMLRAQLVRYREDLNQVLFLKDNQLKILLKKQQDVIKDLESQKAAAEKQQRTSQLELQKEEEASNTFKAETLKLTAHVSNLEADVVTLKKEKVSTNKGKVISDLQEAVAAKAAECNDLQQRILSQKLLNDELKEKMQLLEKETEKSLGEAEDKYNSELDAFEREVVLMRNERETADGRVADLAKDLLEMEQQLSEAKTQSKNTKAQNESMVKAMVALQDDRDQLIEDFKVLRNRYDEELRETQAALNNMERSLQDATSDLAMVAKERDILVQKLKALENKDAHAELSKLLDDLSKELSEKERDFKQVVQENSTFSRQLSAFSRSMASLQNDRERLMDDLTSARKEVESRQGSSPESVDRSKGSVLQNEREAPQAMQKMEKLQQTYGQSPEKEIISYQEETAHLRSDTERRDTLPVKESVLLAGGSGWEEVVRQLEAERVRLHGDLQRCMYEIQQRDLYLQQLNIKLQQAMEEKGGVSAQLRAVSQTLRDTQTRCHWLESQVQNQAQGAVFAEVAPGAPQERSNTSMMSDTAENTQLQERLLELEQSLTDERSRRETAEEALRLAEDRAKSVSSSPRDFNIEMETEEEWEALSLNPNQPLITRKVKGGVVACRRWIRGRSLYFSRLLTSRARSRHLFLFYLLSVHLLLLMCLTGAL</sequence>
<feature type="compositionally biased region" description="Basic and acidic residues" evidence="2">
    <location>
        <begin position="1118"/>
        <end position="1135"/>
    </location>
</feature>
<dbReference type="PANTHER" id="PTHR18887:SF4">
    <property type="entry name" value="GOLGIN SUBFAMILY B MEMBER 1-LIKE"/>
    <property type="match status" value="1"/>
</dbReference>
<feature type="coiled-coil region" evidence="1">
    <location>
        <begin position="444"/>
        <end position="502"/>
    </location>
</feature>
<reference evidence="5" key="1">
    <citation type="submission" date="2025-08" db="UniProtKB">
        <authorList>
            <consortium name="RefSeq"/>
        </authorList>
    </citation>
    <scope>IDENTIFICATION</scope>
</reference>
<feature type="coiled-coil region" evidence="1">
    <location>
        <begin position="744"/>
        <end position="866"/>
    </location>
</feature>
<feature type="region of interest" description="Disordered" evidence="2">
    <location>
        <begin position="4566"/>
        <end position="4600"/>
    </location>
</feature>
<dbReference type="Proteomes" id="UP000515161">
    <property type="component" value="Unplaced"/>
</dbReference>
<keyword evidence="3" id="KW-0812">Transmembrane</keyword>
<proteinExistence type="predicted"/>
<dbReference type="GO" id="GO:0005794">
    <property type="term" value="C:Golgi apparatus"/>
    <property type="evidence" value="ECO:0007669"/>
    <property type="project" value="InterPro"/>
</dbReference>
<keyword evidence="3" id="KW-0472">Membrane</keyword>
<feature type="coiled-coil region" evidence="1">
    <location>
        <begin position="4122"/>
        <end position="4287"/>
    </location>
</feature>
<feature type="region of interest" description="Disordered" evidence="2">
    <location>
        <begin position="60"/>
        <end position="90"/>
    </location>
</feature>
<keyword evidence="3" id="KW-1133">Transmembrane helix</keyword>
<dbReference type="Gene3D" id="1.10.287.1490">
    <property type="match status" value="1"/>
</dbReference>
<feature type="compositionally biased region" description="Basic and acidic residues" evidence="2">
    <location>
        <begin position="2256"/>
        <end position="2271"/>
    </location>
</feature>
<feature type="coiled-coil region" evidence="1">
    <location>
        <begin position="93"/>
        <end position="127"/>
    </location>
</feature>
<dbReference type="OrthoDB" id="2441647at2759"/>
<feature type="coiled-coil region" evidence="1">
    <location>
        <begin position="920"/>
        <end position="965"/>
    </location>
</feature>
<dbReference type="InterPro" id="IPR026202">
    <property type="entry name" value="GOLGB1"/>
</dbReference>
<feature type="coiled-coil region" evidence="1">
    <location>
        <begin position="3585"/>
        <end position="3675"/>
    </location>
</feature>
<organism evidence="4 5">
    <name type="scientific">Gymnodraco acuticeps</name>
    <name type="common">Antarctic dragonfish</name>
    <dbReference type="NCBI Taxonomy" id="8218"/>
    <lineage>
        <taxon>Eukaryota</taxon>
        <taxon>Metazoa</taxon>
        <taxon>Chordata</taxon>
        <taxon>Craniata</taxon>
        <taxon>Vertebrata</taxon>
        <taxon>Euteleostomi</taxon>
        <taxon>Actinopterygii</taxon>
        <taxon>Neopterygii</taxon>
        <taxon>Teleostei</taxon>
        <taxon>Neoteleostei</taxon>
        <taxon>Acanthomorphata</taxon>
        <taxon>Eupercaria</taxon>
        <taxon>Perciformes</taxon>
        <taxon>Notothenioidei</taxon>
        <taxon>Bathydraconidae</taxon>
        <taxon>Gymnodraco</taxon>
    </lineage>
</organism>
<protein>
    <submittedName>
        <fullName evidence="5">LOW QUALITY PROTEIN: golgin subfamily B member 1-like</fullName>
    </submittedName>
</protein>
<dbReference type="RefSeq" id="XP_034074464.1">
    <property type="nucleotide sequence ID" value="XM_034218573.1"/>
</dbReference>
<feature type="coiled-coil region" evidence="1">
    <location>
        <begin position="2445"/>
        <end position="2507"/>
    </location>
</feature>
<feature type="coiled-coil region" evidence="1">
    <location>
        <begin position="633"/>
        <end position="719"/>
    </location>
</feature>
<dbReference type="GeneID" id="117547758"/>
<feature type="coiled-coil region" evidence="1">
    <location>
        <begin position="3715"/>
        <end position="3795"/>
    </location>
</feature>
<feature type="coiled-coil region" evidence="1">
    <location>
        <begin position="3841"/>
        <end position="3882"/>
    </location>
</feature>